<organism evidence="3">
    <name type="scientific">freshwater metagenome</name>
    <dbReference type="NCBI Taxonomy" id="449393"/>
    <lineage>
        <taxon>unclassified sequences</taxon>
        <taxon>metagenomes</taxon>
        <taxon>ecological metagenomes</taxon>
    </lineage>
</organism>
<dbReference type="GO" id="GO:0015937">
    <property type="term" value="P:coenzyme A biosynthetic process"/>
    <property type="evidence" value="ECO:0007669"/>
    <property type="project" value="InterPro"/>
</dbReference>
<gene>
    <name evidence="3" type="ORF">UFOPK1493_00640</name>
</gene>
<evidence type="ECO:0000256" key="1">
    <source>
        <dbReference type="ARBA" id="ARBA00022741"/>
    </source>
</evidence>
<dbReference type="InterPro" id="IPR001977">
    <property type="entry name" value="Depp_CoAkinase"/>
</dbReference>
<protein>
    <submittedName>
        <fullName evidence="3">Unannotated protein</fullName>
    </submittedName>
</protein>
<dbReference type="AlphaFoldDB" id="A0A6J6C4A0"/>
<dbReference type="Gene3D" id="3.40.50.300">
    <property type="entry name" value="P-loop containing nucleotide triphosphate hydrolases"/>
    <property type="match status" value="1"/>
</dbReference>
<keyword evidence="2" id="KW-0067">ATP-binding</keyword>
<dbReference type="GO" id="GO:0004140">
    <property type="term" value="F:dephospho-CoA kinase activity"/>
    <property type="evidence" value="ECO:0007669"/>
    <property type="project" value="InterPro"/>
</dbReference>
<dbReference type="HAMAP" id="MF_00376">
    <property type="entry name" value="Dephospho_CoA_kinase"/>
    <property type="match status" value="1"/>
</dbReference>
<proteinExistence type="inferred from homology"/>
<accession>A0A6J6C4A0</accession>
<dbReference type="InterPro" id="IPR027417">
    <property type="entry name" value="P-loop_NTPase"/>
</dbReference>
<dbReference type="EMBL" id="CAEZSR010000013">
    <property type="protein sequence ID" value="CAB4545409.1"/>
    <property type="molecule type" value="Genomic_DNA"/>
</dbReference>
<keyword evidence="1" id="KW-0547">Nucleotide-binding</keyword>
<dbReference type="PANTHER" id="PTHR10695:SF46">
    <property type="entry name" value="BIFUNCTIONAL COENZYME A SYNTHASE-RELATED"/>
    <property type="match status" value="1"/>
</dbReference>
<dbReference type="SUPFAM" id="SSF52540">
    <property type="entry name" value="P-loop containing nucleoside triphosphate hydrolases"/>
    <property type="match status" value="1"/>
</dbReference>
<evidence type="ECO:0000256" key="2">
    <source>
        <dbReference type="ARBA" id="ARBA00022840"/>
    </source>
</evidence>
<dbReference type="Pfam" id="PF01121">
    <property type="entry name" value="CoaE"/>
    <property type="match status" value="1"/>
</dbReference>
<name>A0A6J6C4A0_9ZZZZ</name>
<dbReference type="CDD" id="cd02022">
    <property type="entry name" value="DPCK"/>
    <property type="match status" value="1"/>
</dbReference>
<dbReference type="PROSITE" id="PS51219">
    <property type="entry name" value="DPCK"/>
    <property type="match status" value="1"/>
</dbReference>
<dbReference type="NCBIfam" id="TIGR00152">
    <property type="entry name" value="dephospho-CoA kinase"/>
    <property type="match status" value="1"/>
</dbReference>
<reference evidence="3" key="1">
    <citation type="submission" date="2020-05" db="EMBL/GenBank/DDBJ databases">
        <authorList>
            <person name="Chiriac C."/>
            <person name="Salcher M."/>
            <person name="Ghai R."/>
            <person name="Kavagutti S V."/>
        </authorList>
    </citation>
    <scope>NUCLEOTIDE SEQUENCE</scope>
</reference>
<dbReference type="GO" id="GO:0005524">
    <property type="term" value="F:ATP binding"/>
    <property type="evidence" value="ECO:0007669"/>
    <property type="project" value="UniProtKB-KW"/>
</dbReference>
<evidence type="ECO:0000313" key="3">
    <source>
        <dbReference type="EMBL" id="CAB4545409.1"/>
    </source>
</evidence>
<dbReference type="PANTHER" id="PTHR10695">
    <property type="entry name" value="DEPHOSPHO-COA KINASE-RELATED"/>
    <property type="match status" value="1"/>
</dbReference>
<sequence length="198" mass="20273">MTGGIGSGKSTVAALLAGRGAVIVDVDALGRVVIAPGGRAQAAVIAEFGDAIVDDGGHIDRAALARQVFGRPDELARLSAISHPAINAELADVLDAQASDAIVVLDMAILVESTLGRGDPAHSYSKVVVVEAPEELRVARAVARGMAEADVRARIASQATDEQRRAVADAVVVNDGDLAALEARVADLWQTIVAWAAA</sequence>